<proteinExistence type="predicted"/>
<dbReference type="Gene3D" id="2.60.120.10">
    <property type="entry name" value="Jelly Rolls"/>
    <property type="match status" value="1"/>
</dbReference>
<dbReference type="PANTHER" id="PTHR33121">
    <property type="entry name" value="CYCLIC DI-GMP PHOSPHODIESTERASE PDEF"/>
    <property type="match status" value="1"/>
</dbReference>
<dbReference type="AlphaFoldDB" id="A0A1M5JMM5"/>
<dbReference type="EMBL" id="FQWM01000001">
    <property type="protein sequence ID" value="SHG41768.1"/>
    <property type="molecule type" value="Genomic_DNA"/>
</dbReference>
<dbReference type="InterPro" id="IPR050706">
    <property type="entry name" value="Cyclic-di-GMP_PDE-like"/>
</dbReference>
<dbReference type="PROSITE" id="PS50883">
    <property type="entry name" value="EAL"/>
    <property type="match status" value="1"/>
</dbReference>
<gene>
    <name evidence="3" type="ORF">SAMN04488044_0719</name>
</gene>
<dbReference type="CDD" id="cd00038">
    <property type="entry name" value="CAP_ED"/>
    <property type="match status" value="1"/>
</dbReference>
<dbReference type="InterPro" id="IPR035919">
    <property type="entry name" value="EAL_sf"/>
</dbReference>
<evidence type="ECO:0000313" key="3">
    <source>
        <dbReference type="EMBL" id="SHG41768.1"/>
    </source>
</evidence>
<dbReference type="SUPFAM" id="SSF51206">
    <property type="entry name" value="cAMP-binding domain-like"/>
    <property type="match status" value="1"/>
</dbReference>
<dbReference type="GO" id="GO:0071111">
    <property type="term" value="F:cyclic-guanylate-specific phosphodiesterase activity"/>
    <property type="evidence" value="ECO:0007669"/>
    <property type="project" value="InterPro"/>
</dbReference>
<organism evidence="3 4">
    <name type="scientific">Cognatishimia maritima</name>
    <dbReference type="NCBI Taxonomy" id="870908"/>
    <lineage>
        <taxon>Bacteria</taxon>
        <taxon>Pseudomonadati</taxon>
        <taxon>Pseudomonadota</taxon>
        <taxon>Alphaproteobacteria</taxon>
        <taxon>Rhodobacterales</taxon>
        <taxon>Paracoccaceae</taxon>
        <taxon>Cognatishimia</taxon>
    </lineage>
</organism>
<dbReference type="Gene3D" id="3.20.20.450">
    <property type="entry name" value="EAL domain"/>
    <property type="match status" value="1"/>
</dbReference>
<feature type="domain" description="Cyclic nucleotide-binding" evidence="1">
    <location>
        <begin position="1"/>
        <end position="82"/>
    </location>
</feature>
<evidence type="ECO:0000259" key="1">
    <source>
        <dbReference type="PROSITE" id="PS50042"/>
    </source>
</evidence>
<sequence length="400" mass="44138">MSQTVVEVNLKKGDILYRQGDPNDSAYIVESGEILLFSHVDGQRVNCERRSAGCILGETSILTGNPRAVSVEAVVDTRLYKVTADDILKQYGALDPVLRACIETTIDFVARINTPVDISSDDVPLVPSTLSNAEELIERFKFEVDIEKGLQNDQFYMIYQPIVQLADGRIRGFEALMRWQHPEWGNVPPDRFIDVAEAMGSVGLLTEFALVEACQSLARINRSRDRPLFASVNISGQDVGRAGFVDFLEHLLDLHDLDPKMIKLEVTETALLPEDDQVAANLVLLRQLGCGISIDDFGTGYSNLGYLKALPLTALKIDRAFAGDVSKNPVSRSIVRLLVGLGRELGVDVIAEGLEAQEDVEILCESGCRYAQGFHFYKPMLLPQLEACLSAERANHQDVA</sequence>
<evidence type="ECO:0000259" key="2">
    <source>
        <dbReference type="PROSITE" id="PS50883"/>
    </source>
</evidence>
<dbReference type="Pfam" id="PF00563">
    <property type="entry name" value="EAL"/>
    <property type="match status" value="1"/>
</dbReference>
<dbReference type="InterPro" id="IPR001633">
    <property type="entry name" value="EAL_dom"/>
</dbReference>
<keyword evidence="4" id="KW-1185">Reference proteome</keyword>
<dbReference type="InterPro" id="IPR000595">
    <property type="entry name" value="cNMP-bd_dom"/>
</dbReference>
<dbReference type="InterPro" id="IPR018490">
    <property type="entry name" value="cNMP-bd_dom_sf"/>
</dbReference>
<dbReference type="InterPro" id="IPR014710">
    <property type="entry name" value="RmlC-like_jellyroll"/>
</dbReference>
<dbReference type="STRING" id="870908.SAMN04488044_0719"/>
<evidence type="ECO:0000313" key="4">
    <source>
        <dbReference type="Proteomes" id="UP000184211"/>
    </source>
</evidence>
<dbReference type="PANTHER" id="PTHR33121:SF79">
    <property type="entry name" value="CYCLIC DI-GMP PHOSPHODIESTERASE PDED-RELATED"/>
    <property type="match status" value="1"/>
</dbReference>
<dbReference type="SUPFAM" id="SSF141868">
    <property type="entry name" value="EAL domain-like"/>
    <property type="match status" value="1"/>
</dbReference>
<dbReference type="CDD" id="cd01948">
    <property type="entry name" value="EAL"/>
    <property type="match status" value="1"/>
</dbReference>
<reference evidence="4" key="1">
    <citation type="submission" date="2016-11" db="EMBL/GenBank/DDBJ databases">
        <authorList>
            <person name="Varghese N."/>
            <person name="Submissions S."/>
        </authorList>
    </citation>
    <scope>NUCLEOTIDE SEQUENCE [LARGE SCALE GENOMIC DNA]</scope>
    <source>
        <strain evidence="4">DSM 28223</strain>
    </source>
</reference>
<feature type="domain" description="EAL" evidence="2">
    <location>
        <begin position="139"/>
        <end position="393"/>
    </location>
</feature>
<name>A0A1M5JMM5_9RHOB</name>
<dbReference type="SMART" id="SM00100">
    <property type="entry name" value="cNMP"/>
    <property type="match status" value="1"/>
</dbReference>
<dbReference type="OrthoDB" id="9814202at2"/>
<dbReference type="RefSeq" id="WP_072790612.1">
    <property type="nucleotide sequence ID" value="NZ_FQWM01000001.1"/>
</dbReference>
<protein>
    <submittedName>
        <fullName evidence="3">EAL domain, c-di-GMP-specific phosphodiesterase class I (Or its enzymatically inactive variant)</fullName>
    </submittedName>
</protein>
<dbReference type="PROSITE" id="PS50042">
    <property type="entry name" value="CNMP_BINDING_3"/>
    <property type="match status" value="1"/>
</dbReference>
<dbReference type="SMART" id="SM00052">
    <property type="entry name" value="EAL"/>
    <property type="match status" value="1"/>
</dbReference>
<accession>A0A1M5JMM5</accession>
<dbReference type="Proteomes" id="UP000184211">
    <property type="component" value="Unassembled WGS sequence"/>
</dbReference>
<dbReference type="Pfam" id="PF00027">
    <property type="entry name" value="cNMP_binding"/>
    <property type="match status" value="1"/>
</dbReference>